<dbReference type="InterPro" id="IPR035965">
    <property type="entry name" value="PAS-like_dom_sf"/>
</dbReference>
<dbReference type="CDD" id="cd16917">
    <property type="entry name" value="HATPase_UhpB-NarQ-NarX-like"/>
    <property type="match status" value="1"/>
</dbReference>
<name>A0A1M6NDE9_9BURK</name>
<feature type="domain" description="PAS" evidence="6">
    <location>
        <begin position="404"/>
        <end position="477"/>
    </location>
</feature>
<dbReference type="GO" id="GO:0016020">
    <property type="term" value="C:membrane"/>
    <property type="evidence" value="ECO:0007669"/>
    <property type="project" value="InterPro"/>
</dbReference>
<dbReference type="InterPro" id="IPR000700">
    <property type="entry name" value="PAS-assoc_C"/>
</dbReference>
<dbReference type="PROSITE" id="PS50109">
    <property type="entry name" value="HIS_KIN"/>
    <property type="match status" value="1"/>
</dbReference>
<proteinExistence type="predicted"/>
<evidence type="ECO:0000256" key="2">
    <source>
        <dbReference type="ARBA" id="ARBA00022777"/>
    </source>
</evidence>
<dbReference type="Pfam" id="PF13426">
    <property type="entry name" value="PAS_9"/>
    <property type="match status" value="1"/>
</dbReference>
<dbReference type="GO" id="GO:0000155">
    <property type="term" value="F:phosphorelay sensor kinase activity"/>
    <property type="evidence" value="ECO:0007669"/>
    <property type="project" value="InterPro"/>
</dbReference>
<accession>A0A1M6NDE9</accession>
<protein>
    <submittedName>
        <fullName evidence="8">PAS domain S-box-containing protein</fullName>
    </submittedName>
</protein>
<dbReference type="RefSeq" id="WP_073428665.1">
    <property type="nucleotide sequence ID" value="NZ_CADFGY010000008.1"/>
</dbReference>
<dbReference type="InterPro" id="IPR001610">
    <property type="entry name" value="PAC"/>
</dbReference>
<feature type="domain" description="PAC" evidence="7">
    <location>
        <begin position="358"/>
        <end position="410"/>
    </location>
</feature>
<dbReference type="SMART" id="SM00091">
    <property type="entry name" value="PAS"/>
    <property type="match status" value="5"/>
</dbReference>
<dbReference type="Gene3D" id="3.30.450.20">
    <property type="entry name" value="PAS domain"/>
    <property type="match status" value="5"/>
</dbReference>
<dbReference type="PROSITE" id="PS50112">
    <property type="entry name" value="PAS"/>
    <property type="match status" value="2"/>
</dbReference>
<dbReference type="InterPro" id="IPR050482">
    <property type="entry name" value="Sensor_HK_TwoCompSys"/>
</dbReference>
<evidence type="ECO:0000259" key="5">
    <source>
        <dbReference type="PROSITE" id="PS50109"/>
    </source>
</evidence>
<evidence type="ECO:0000313" key="9">
    <source>
        <dbReference type="Proteomes" id="UP000184395"/>
    </source>
</evidence>
<evidence type="ECO:0000256" key="1">
    <source>
        <dbReference type="ARBA" id="ARBA00022679"/>
    </source>
</evidence>
<keyword evidence="3" id="KW-0902">Two-component regulatory system</keyword>
<dbReference type="Gene3D" id="1.20.5.1930">
    <property type="match status" value="1"/>
</dbReference>
<dbReference type="Proteomes" id="UP000184395">
    <property type="component" value="Unassembled WGS sequence"/>
</dbReference>
<feature type="domain" description="Histidine kinase" evidence="5">
    <location>
        <begin position="684"/>
        <end position="874"/>
    </location>
</feature>
<dbReference type="GO" id="GO:0046983">
    <property type="term" value="F:protein dimerization activity"/>
    <property type="evidence" value="ECO:0007669"/>
    <property type="project" value="InterPro"/>
</dbReference>
<dbReference type="NCBIfam" id="TIGR00229">
    <property type="entry name" value="sensory_box"/>
    <property type="match status" value="5"/>
</dbReference>
<keyword evidence="1" id="KW-0808">Transferase</keyword>
<feature type="domain" description="PAC" evidence="7">
    <location>
        <begin position="605"/>
        <end position="658"/>
    </location>
</feature>
<evidence type="ECO:0000313" key="8">
    <source>
        <dbReference type="EMBL" id="SHJ93644.1"/>
    </source>
</evidence>
<dbReference type="SMART" id="SM00387">
    <property type="entry name" value="HATPase_c"/>
    <property type="match status" value="1"/>
</dbReference>
<dbReference type="PROSITE" id="PS50113">
    <property type="entry name" value="PAC"/>
    <property type="match status" value="4"/>
</dbReference>
<dbReference type="InterPro" id="IPR003594">
    <property type="entry name" value="HATPase_dom"/>
</dbReference>
<evidence type="ECO:0000259" key="6">
    <source>
        <dbReference type="PROSITE" id="PS50112"/>
    </source>
</evidence>
<dbReference type="PANTHER" id="PTHR24421">
    <property type="entry name" value="NITRATE/NITRITE SENSOR PROTEIN NARX-RELATED"/>
    <property type="match status" value="1"/>
</dbReference>
<dbReference type="SUPFAM" id="SSF55874">
    <property type="entry name" value="ATPase domain of HSP90 chaperone/DNA topoisomerase II/histidine kinase"/>
    <property type="match status" value="1"/>
</dbReference>
<evidence type="ECO:0000256" key="4">
    <source>
        <dbReference type="SAM" id="MobiDB-lite"/>
    </source>
</evidence>
<evidence type="ECO:0000259" key="7">
    <source>
        <dbReference type="PROSITE" id="PS50113"/>
    </source>
</evidence>
<gene>
    <name evidence="8" type="ORF">SAMN05192548_10108</name>
</gene>
<dbReference type="InterPro" id="IPR013656">
    <property type="entry name" value="PAS_4"/>
</dbReference>
<dbReference type="SMART" id="SM00086">
    <property type="entry name" value="PAC"/>
    <property type="match status" value="5"/>
</dbReference>
<dbReference type="CDD" id="cd00130">
    <property type="entry name" value="PAS"/>
    <property type="match status" value="5"/>
</dbReference>
<sequence>MKKISREPPQGLDAATRREDGRVERTAAEPDALAYLKNRALNLVREAAYLIDRNARFIYANDEACRTLGYDHAQLLRMRVMDVDPEWSLERWQTAWAELREKGSLLVESTQRRQDGTTLPVEINASYFEFDGEPYNLALVRDITERKRTEALLIGQLQMEAQFRRLAESTPDIICRYDPQCRLVYANSGLASILRRPLQDLLGGTPTEHSADPQFAVYQRALAATLETGAERTLELALQDGASSVSYHHVRILAERGLRDEITSVLALGRDITERKKAEADLHASGQAFRALVEHSPDYIARYDRECRRVYANPALRALLPQGIDETADAGTVDDSPVVDVPRYRDRLRRVVETGTERMDEIRFRNAKGEVRWGHMRMVPEFAADGRVATVLAICRDIDELKRSEQLFRTLTESFPDFIARFDREGRHTYVNPRVSKAFGMPQEDFIGKQLHELQTGGSSAQNELLEASVRRVVATGEPADHEALWATDEGWHVFEVRHIPEKDAEGDVVSVLGVARDVTRLRTTELALRASEVAFRTLAENAPEMIVRYDRDCRYSYVNPRFEQINGIRAADAVGKTPAELSAAAMPELQMITATLEQVMTSGIGAKVDLTWERDGKPVGWHVSAVPEHDADGETRGALTIWTDITARMEAELRLRESYALLQELTSLRETAREEERKRIAREMHDELGQQLTALRLGVSAMRIEFARDDSVLAERFQDLLSLADGTMQVVRNVVASLRPAALDAGIVAALEWLAAEFSRDGRVVCRLRIPDDNLVLDEERAVALFRIVQEALTNVARHAGASEVTISLEQVEQYWNLEIRDDGRGFDLTAPRAKSFGLVGMRERALMLGGEISVHSAPGSGTSIAVRIPADDEASGRRME</sequence>
<dbReference type="InterPro" id="IPR005467">
    <property type="entry name" value="His_kinase_dom"/>
</dbReference>
<feature type="domain" description="PAC" evidence="7">
    <location>
        <begin position="464"/>
        <end position="531"/>
    </location>
</feature>
<reference evidence="8 9" key="1">
    <citation type="submission" date="2016-11" db="EMBL/GenBank/DDBJ databases">
        <authorList>
            <person name="Jaros S."/>
            <person name="Januszkiewicz K."/>
            <person name="Wedrychowicz H."/>
        </authorList>
    </citation>
    <scope>NUCLEOTIDE SEQUENCE [LARGE SCALE GENOMIC DNA]</scope>
    <source>
        <strain evidence="8 9">LMG 20594</strain>
    </source>
</reference>
<dbReference type="STRING" id="169427.SAMN05192548_10108"/>
<dbReference type="EMBL" id="FRAB01000010">
    <property type="protein sequence ID" value="SHJ93644.1"/>
    <property type="molecule type" value="Genomic_DNA"/>
</dbReference>
<dbReference type="Pfam" id="PF08448">
    <property type="entry name" value="PAS_4"/>
    <property type="match status" value="4"/>
</dbReference>
<dbReference type="AlphaFoldDB" id="A0A1M6NDE9"/>
<feature type="domain" description="PAC" evidence="7">
    <location>
        <begin position="232"/>
        <end position="284"/>
    </location>
</feature>
<organism evidence="8 9">
    <name type="scientific">Paraburkholderia terricola</name>
    <dbReference type="NCBI Taxonomy" id="169427"/>
    <lineage>
        <taxon>Bacteria</taxon>
        <taxon>Pseudomonadati</taxon>
        <taxon>Pseudomonadota</taxon>
        <taxon>Betaproteobacteria</taxon>
        <taxon>Burkholderiales</taxon>
        <taxon>Burkholderiaceae</taxon>
        <taxon>Paraburkholderia</taxon>
    </lineage>
</organism>
<dbReference type="InterPro" id="IPR011712">
    <property type="entry name" value="Sig_transdc_His_kin_sub3_dim/P"/>
</dbReference>
<evidence type="ECO:0000256" key="3">
    <source>
        <dbReference type="ARBA" id="ARBA00023012"/>
    </source>
</evidence>
<dbReference type="InterPro" id="IPR000014">
    <property type="entry name" value="PAS"/>
</dbReference>
<dbReference type="Pfam" id="PF07730">
    <property type="entry name" value="HisKA_3"/>
    <property type="match status" value="1"/>
</dbReference>
<dbReference type="PANTHER" id="PTHR24421:SF59">
    <property type="entry name" value="OXYGEN SENSOR HISTIDINE KINASE NREB"/>
    <property type="match status" value="1"/>
</dbReference>
<feature type="region of interest" description="Disordered" evidence="4">
    <location>
        <begin position="1"/>
        <end position="22"/>
    </location>
</feature>
<dbReference type="SUPFAM" id="SSF55785">
    <property type="entry name" value="PYP-like sensor domain (PAS domain)"/>
    <property type="match status" value="5"/>
</dbReference>
<keyword evidence="2" id="KW-0418">Kinase</keyword>
<dbReference type="OrthoDB" id="8752517at2"/>
<dbReference type="InterPro" id="IPR036890">
    <property type="entry name" value="HATPase_C_sf"/>
</dbReference>
<dbReference type="Gene3D" id="3.30.565.10">
    <property type="entry name" value="Histidine kinase-like ATPase, C-terminal domain"/>
    <property type="match status" value="1"/>
</dbReference>
<dbReference type="Pfam" id="PF02518">
    <property type="entry name" value="HATPase_c"/>
    <property type="match status" value="1"/>
</dbReference>
<feature type="domain" description="PAS" evidence="6">
    <location>
        <begin position="532"/>
        <end position="604"/>
    </location>
</feature>